<evidence type="ECO:0000256" key="13">
    <source>
        <dbReference type="ARBA" id="ARBA00023285"/>
    </source>
</evidence>
<dbReference type="PANTHER" id="PTHR43808">
    <property type="entry name" value="ACETYLORNITHINE DEACETYLASE"/>
    <property type="match status" value="1"/>
</dbReference>
<evidence type="ECO:0000313" key="16">
    <source>
        <dbReference type="EMBL" id="KRO29588.1"/>
    </source>
</evidence>
<dbReference type="InterPro" id="IPR010182">
    <property type="entry name" value="ArgE/DapE"/>
</dbReference>
<keyword evidence="17" id="KW-1185">Reference proteome</keyword>
<evidence type="ECO:0000256" key="4">
    <source>
        <dbReference type="ARBA" id="ARBA00006247"/>
    </source>
</evidence>
<comment type="similarity">
    <text evidence="4">Belongs to the peptidase M20A family.</text>
</comment>
<evidence type="ECO:0000256" key="6">
    <source>
        <dbReference type="ARBA" id="ARBA00016853"/>
    </source>
</evidence>
<comment type="cofactor">
    <cofactor evidence="2">
        <name>Zn(2+)</name>
        <dbReference type="ChEBI" id="CHEBI:29105"/>
    </cofactor>
</comment>
<dbReference type="InterPro" id="IPR050072">
    <property type="entry name" value="Peptidase_M20A"/>
</dbReference>
<evidence type="ECO:0000256" key="8">
    <source>
        <dbReference type="ARBA" id="ARBA00022723"/>
    </source>
</evidence>
<keyword evidence="10" id="KW-0862">Zinc</keyword>
<dbReference type="UniPathway" id="UPA00034">
    <property type="reaction ID" value="UER00021"/>
</dbReference>
<evidence type="ECO:0000256" key="7">
    <source>
        <dbReference type="ARBA" id="ARBA00022605"/>
    </source>
</evidence>
<dbReference type="Pfam" id="PF01546">
    <property type="entry name" value="Peptidase_M20"/>
    <property type="match status" value="1"/>
</dbReference>
<comment type="caution">
    <text evidence="16">The sequence shown here is derived from an EMBL/GenBank/DDBJ whole genome shotgun (WGS) entry which is preliminary data.</text>
</comment>
<keyword evidence="11" id="KW-0220">Diaminopimelate biosynthesis</keyword>
<dbReference type="AlphaFoldDB" id="A0A0R2NV10"/>
<evidence type="ECO:0000256" key="1">
    <source>
        <dbReference type="ARBA" id="ARBA00001941"/>
    </source>
</evidence>
<dbReference type="SUPFAM" id="SSF53187">
    <property type="entry name" value="Zn-dependent exopeptidases"/>
    <property type="match status" value="1"/>
</dbReference>
<dbReference type="GO" id="GO:0019877">
    <property type="term" value="P:diaminopimelate biosynthetic process"/>
    <property type="evidence" value="ECO:0007669"/>
    <property type="project" value="UniProtKB-KW"/>
</dbReference>
<comment type="cofactor">
    <cofactor evidence="1">
        <name>Co(2+)</name>
        <dbReference type="ChEBI" id="CHEBI:48828"/>
    </cofactor>
</comment>
<dbReference type="InterPro" id="IPR036264">
    <property type="entry name" value="Bact_exopeptidase_dim_dom"/>
</dbReference>
<organism evidence="16 17">
    <name type="scientific">Lactiplantibacillus fabifermentans DSM 21115</name>
    <dbReference type="NCBI Taxonomy" id="1413187"/>
    <lineage>
        <taxon>Bacteria</taxon>
        <taxon>Bacillati</taxon>
        <taxon>Bacillota</taxon>
        <taxon>Bacilli</taxon>
        <taxon>Lactobacillales</taxon>
        <taxon>Lactobacillaceae</taxon>
        <taxon>Lactiplantibacillus</taxon>
    </lineage>
</organism>
<evidence type="ECO:0000256" key="9">
    <source>
        <dbReference type="ARBA" id="ARBA00022801"/>
    </source>
</evidence>
<dbReference type="GO" id="GO:0009089">
    <property type="term" value="P:lysine biosynthetic process via diaminopimelate"/>
    <property type="evidence" value="ECO:0007669"/>
    <property type="project" value="UniProtKB-UniPathway"/>
</dbReference>
<name>A0A0R2NV10_9LACO</name>
<sequence length="415" mass="44799">MDEAKKMQILADLIKIRSVNDHELQVANYLKKLLDDAGIENKVLPLGGDRANLVATLGHGRPVLGLAGHMDVVDVEADNWKTDPFVMTQAGDNLYGRGVNDMKDGLAAIVITLIELKQNNVPIHGTLKFLGSAGEEVGQVGAQALTKGGYVNDLDALLVCEPTGYRIISANKGTLNLTVKSHGKAAHSSMPKLGNNAATHLLNVLQRMQATFDEIAGGVVNPLMGETLYNVDVLQAGNQVNAIPGLATAQINMRTLPELPNDQLFAAFKKTVDDYNATTNGDVELIAADSVIPTEGNNESDLIKMIQKIGNPYAAKQNPSPEQQKHDAMLLKLLDMPYSATEILTMSASGGTDASSYLQDQPVGFDYAVFGPGNDTQHQDNEYTSKKMYLEFIDIYQQLFVQYLDAASAKLAAEE</sequence>
<dbReference type="PANTHER" id="PTHR43808:SF8">
    <property type="entry name" value="PEPTIDASE M20 DIMERISATION DOMAIN-CONTAINING PROTEIN"/>
    <property type="match status" value="1"/>
</dbReference>
<evidence type="ECO:0000256" key="3">
    <source>
        <dbReference type="ARBA" id="ARBA00005130"/>
    </source>
</evidence>
<dbReference type="CDD" id="cd08659">
    <property type="entry name" value="M20_ArgE_DapE-like"/>
    <property type="match status" value="1"/>
</dbReference>
<dbReference type="RefSeq" id="WP_051502030.1">
    <property type="nucleotide sequence ID" value="NZ_AYGX02000002.1"/>
</dbReference>
<comment type="pathway">
    <text evidence="3">Amino-acid biosynthesis; L-lysine biosynthesis via DAP pathway; LL-2,6-diaminopimelate from (S)-tetrahydrodipicolinate (succinylase route): step 3/3.</text>
</comment>
<dbReference type="InterPro" id="IPR001261">
    <property type="entry name" value="ArgE/DapE_CS"/>
</dbReference>
<dbReference type="Gene3D" id="3.40.630.10">
    <property type="entry name" value="Zn peptidases"/>
    <property type="match status" value="2"/>
</dbReference>
<evidence type="ECO:0000256" key="12">
    <source>
        <dbReference type="ARBA" id="ARBA00023154"/>
    </source>
</evidence>
<keyword evidence="9" id="KW-0378">Hydrolase</keyword>
<evidence type="ECO:0000259" key="15">
    <source>
        <dbReference type="Pfam" id="PF07687"/>
    </source>
</evidence>
<evidence type="ECO:0000256" key="2">
    <source>
        <dbReference type="ARBA" id="ARBA00001947"/>
    </source>
</evidence>
<dbReference type="Gene3D" id="3.30.70.360">
    <property type="match status" value="1"/>
</dbReference>
<evidence type="ECO:0000256" key="11">
    <source>
        <dbReference type="ARBA" id="ARBA00022915"/>
    </source>
</evidence>
<dbReference type="Proteomes" id="UP000050920">
    <property type="component" value="Unassembled WGS sequence"/>
</dbReference>
<dbReference type="Pfam" id="PF07687">
    <property type="entry name" value="M20_dimer"/>
    <property type="match status" value="1"/>
</dbReference>
<dbReference type="PROSITE" id="PS00758">
    <property type="entry name" value="ARGE_DAPE_CPG2_1"/>
    <property type="match status" value="1"/>
</dbReference>
<feature type="domain" description="Peptidase M20 dimerisation" evidence="15">
    <location>
        <begin position="170"/>
        <end position="276"/>
    </location>
</feature>
<reference evidence="16 17" key="1">
    <citation type="journal article" date="2015" name="Genome Announc.">
        <title>Expanding the biotechnology potential of lactobacilli through comparative genomics of 213 strains and associated genera.</title>
        <authorList>
            <person name="Sun Z."/>
            <person name="Harris H.M."/>
            <person name="McCann A."/>
            <person name="Guo C."/>
            <person name="Argimon S."/>
            <person name="Zhang W."/>
            <person name="Yang X."/>
            <person name="Jeffery I.B."/>
            <person name="Cooney J.C."/>
            <person name="Kagawa T.F."/>
            <person name="Liu W."/>
            <person name="Song Y."/>
            <person name="Salvetti E."/>
            <person name="Wrobel A."/>
            <person name="Rasinkangas P."/>
            <person name="Parkhill J."/>
            <person name="Rea M.C."/>
            <person name="O'Sullivan O."/>
            <person name="Ritari J."/>
            <person name="Douillard F.P."/>
            <person name="Paul Ross R."/>
            <person name="Yang R."/>
            <person name="Briner A.E."/>
            <person name="Felis G.E."/>
            <person name="de Vos W.M."/>
            <person name="Barrangou R."/>
            <person name="Klaenhammer T.R."/>
            <person name="Caufield P.W."/>
            <person name="Cui Y."/>
            <person name="Zhang H."/>
            <person name="O'Toole P.W."/>
        </authorList>
    </citation>
    <scope>NUCLEOTIDE SEQUENCE [LARGE SCALE GENOMIC DNA]</scope>
    <source>
        <strain evidence="16 17">DSM 21115</strain>
    </source>
</reference>
<dbReference type="GO" id="GO:0046872">
    <property type="term" value="F:metal ion binding"/>
    <property type="evidence" value="ECO:0007669"/>
    <property type="project" value="UniProtKB-KW"/>
</dbReference>
<evidence type="ECO:0000313" key="17">
    <source>
        <dbReference type="Proteomes" id="UP000050920"/>
    </source>
</evidence>
<evidence type="ECO:0000256" key="5">
    <source>
        <dbReference type="ARBA" id="ARBA00011921"/>
    </source>
</evidence>
<protein>
    <recommendedName>
        <fullName evidence="6">Probable succinyl-diaminopimelate desuccinylase</fullName>
        <ecNumber evidence="5">3.5.1.18</ecNumber>
    </recommendedName>
</protein>
<evidence type="ECO:0000256" key="14">
    <source>
        <dbReference type="ARBA" id="ARBA00051301"/>
    </source>
</evidence>
<keyword evidence="7" id="KW-0028">Amino-acid biosynthesis</keyword>
<dbReference type="InterPro" id="IPR011650">
    <property type="entry name" value="Peptidase_M20_dimer"/>
</dbReference>
<keyword evidence="12" id="KW-0457">Lysine biosynthesis</keyword>
<proteinExistence type="inferred from homology"/>
<dbReference type="EMBL" id="AYGX02000002">
    <property type="protein sequence ID" value="KRO29588.1"/>
    <property type="molecule type" value="Genomic_DNA"/>
</dbReference>
<comment type="catalytic activity">
    <reaction evidence="14">
        <text>N-succinyl-(2S,6S)-2,6-diaminopimelate + H2O = (2S,6S)-2,6-diaminopimelate + succinate</text>
        <dbReference type="Rhea" id="RHEA:22608"/>
        <dbReference type="ChEBI" id="CHEBI:15377"/>
        <dbReference type="ChEBI" id="CHEBI:30031"/>
        <dbReference type="ChEBI" id="CHEBI:57609"/>
        <dbReference type="ChEBI" id="CHEBI:58087"/>
        <dbReference type="EC" id="3.5.1.18"/>
    </reaction>
</comment>
<dbReference type="SUPFAM" id="SSF55031">
    <property type="entry name" value="Bacterial exopeptidase dimerisation domain"/>
    <property type="match status" value="1"/>
</dbReference>
<dbReference type="GO" id="GO:0009014">
    <property type="term" value="F:succinyl-diaminopimelate desuccinylase activity"/>
    <property type="evidence" value="ECO:0007669"/>
    <property type="project" value="UniProtKB-EC"/>
</dbReference>
<gene>
    <name evidence="16" type="ORF">DY78_GL002271</name>
</gene>
<evidence type="ECO:0000256" key="10">
    <source>
        <dbReference type="ARBA" id="ARBA00022833"/>
    </source>
</evidence>
<dbReference type="InterPro" id="IPR002933">
    <property type="entry name" value="Peptidase_M20"/>
</dbReference>
<dbReference type="EC" id="3.5.1.18" evidence="5"/>
<dbReference type="NCBIfam" id="TIGR01910">
    <property type="entry name" value="DapE-ArgE"/>
    <property type="match status" value="1"/>
</dbReference>
<keyword evidence="8" id="KW-0479">Metal-binding</keyword>
<dbReference type="NCBIfam" id="NF006365">
    <property type="entry name" value="PRK08588.1"/>
    <property type="match status" value="1"/>
</dbReference>
<accession>A0A0R2NV10</accession>
<keyword evidence="13" id="KW-0170">Cobalt</keyword>